<accession>A0AAE3KCT6</accession>
<keyword evidence="7" id="KW-1185">Reference proteome</keyword>
<dbReference type="PANTHER" id="PTHR43222:SF11">
    <property type="entry name" value="PHOSPHATASE NUDJ"/>
    <property type="match status" value="1"/>
</dbReference>
<evidence type="ECO:0000256" key="3">
    <source>
        <dbReference type="ARBA" id="ARBA00015552"/>
    </source>
</evidence>
<dbReference type="CDD" id="cd03675">
    <property type="entry name" value="NUDIX_Hydrolase"/>
    <property type="match status" value="1"/>
</dbReference>
<evidence type="ECO:0000256" key="1">
    <source>
        <dbReference type="ARBA" id="ARBA00007608"/>
    </source>
</evidence>
<dbReference type="SUPFAM" id="SSF55811">
    <property type="entry name" value="Nudix"/>
    <property type="match status" value="1"/>
</dbReference>
<name>A0AAE3KCT6_9GAMM</name>
<dbReference type="AlphaFoldDB" id="A0AAE3KCT6"/>
<dbReference type="RefSeq" id="WP_253480827.1">
    <property type="nucleotide sequence ID" value="NZ_JALJXV010000008.1"/>
</dbReference>
<keyword evidence="4" id="KW-0378">Hydrolase</keyword>
<proteinExistence type="inferred from homology"/>
<comment type="cofactor">
    <cofactor evidence="4">
        <name>Mg(2+)</name>
        <dbReference type="ChEBI" id="CHEBI:18420"/>
    </cofactor>
</comment>
<dbReference type="GO" id="GO:0017111">
    <property type="term" value="F:ribonucleoside triphosphate phosphatase activity"/>
    <property type="evidence" value="ECO:0007669"/>
    <property type="project" value="InterPro"/>
</dbReference>
<sequence>MLWKPNVTVAAVIEQNDQFLFVEEHADGRTVLNQPAGHLEKGESLEDAVVREVLEETAYPFVPRALIGVYRWQHAAKDLTFLRVCFAGEIGALDTSRTLDADIIRALWLPADVVNRQAERLRSPLVARCVHDFQAGKRYPLDILCDIPDVPNNPVIFEE</sequence>
<dbReference type="PANTHER" id="PTHR43222">
    <property type="entry name" value="NUDIX HYDROLASE 23"/>
    <property type="match status" value="1"/>
</dbReference>
<evidence type="ECO:0000313" key="6">
    <source>
        <dbReference type="EMBL" id="MCP1676101.1"/>
    </source>
</evidence>
<dbReference type="InterPro" id="IPR015797">
    <property type="entry name" value="NUDIX_hydrolase-like_dom_sf"/>
</dbReference>
<dbReference type="InterPro" id="IPR000086">
    <property type="entry name" value="NUDIX_hydrolase_dom"/>
</dbReference>
<gene>
    <name evidence="4" type="primary">nudJ</name>
    <name evidence="6" type="ORF">J2T57_003260</name>
</gene>
<dbReference type="EC" id="3.6.1.-" evidence="4"/>
<keyword evidence="4" id="KW-0460">Magnesium</keyword>
<evidence type="ECO:0000256" key="4">
    <source>
        <dbReference type="RuleBase" id="RU364043"/>
    </source>
</evidence>
<evidence type="ECO:0000259" key="5">
    <source>
        <dbReference type="PROSITE" id="PS51462"/>
    </source>
</evidence>
<dbReference type="PROSITE" id="PS51462">
    <property type="entry name" value="NUDIX"/>
    <property type="match status" value="1"/>
</dbReference>
<dbReference type="GO" id="GO:0017110">
    <property type="term" value="F:nucleoside diphosphate phosphatase activity"/>
    <property type="evidence" value="ECO:0007669"/>
    <property type="project" value="InterPro"/>
</dbReference>
<dbReference type="Proteomes" id="UP001205843">
    <property type="component" value="Unassembled WGS sequence"/>
</dbReference>
<organism evidence="6 7">
    <name type="scientific">Natronocella acetinitrilica</name>
    <dbReference type="NCBI Taxonomy" id="414046"/>
    <lineage>
        <taxon>Bacteria</taxon>
        <taxon>Pseudomonadati</taxon>
        <taxon>Pseudomonadota</taxon>
        <taxon>Gammaproteobacteria</taxon>
        <taxon>Chromatiales</taxon>
        <taxon>Ectothiorhodospiraceae</taxon>
        <taxon>Natronocella</taxon>
    </lineage>
</organism>
<evidence type="ECO:0000256" key="2">
    <source>
        <dbReference type="ARBA" id="ARBA00011245"/>
    </source>
</evidence>
<comment type="caution">
    <text evidence="6">The sequence shown here is derived from an EMBL/GenBank/DDBJ whole genome shotgun (WGS) entry which is preliminary data.</text>
</comment>
<reference evidence="6" key="1">
    <citation type="submission" date="2022-03" db="EMBL/GenBank/DDBJ databases">
        <title>Genomic Encyclopedia of Type Strains, Phase III (KMG-III): the genomes of soil and plant-associated and newly described type strains.</title>
        <authorList>
            <person name="Whitman W."/>
        </authorList>
    </citation>
    <scope>NUCLEOTIDE SEQUENCE</scope>
    <source>
        <strain evidence="6">ANL 6-2</strain>
    </source>
</reference>
<protein>
    <recommendedName>
        <fullName evidence="3 4">Phosphatase NudJ</fullName>
        <ecNumber evidence="4">3.6.1.-</ecNumber>
    </recommendedName>
</protein>
<comment type="similarity">
    <text evidence="1 4">Belongs to the Nudix hydrolase family. NudJ subfamily.</text>
</comment>
<comment type="subunit">
    <text evidence="2 4">Monomer.</text>
</comment>
<evidence type="ECO:0000313" key="7">
    <source>
        <dbReference type="Proteomes" id="UP001205843"/>
    </source>
</evidence>
<dbReference type="EMBL" id="JALJXV010000008">
    <property type="protein sequence ID" value="MCP1676101.1"/>
    <property type="molecule type" value="Genomic_DNA"/>
</dbReference>
<dbReference type="Gene3D" id="3.90.79.10">
    <property type="entry name" value="Nucleoside Triphosphate Pyrophosphohydrolase"/>
    <property type="match status" value="1"/>
</dbReference>
<dbReference type="GO" id="GO:0004787">
    <property type="term" value="F:thiamine diphosphate phosphatase activity"/>
    <property type="evidence" value="ECO:0007669"/>
    <property type="project" value="InterPro"/>
</dbReference>
<dbReference type="InterPro" id="IPR033713">
    <property type="entry name" value="NudJ"/>
</dbReference>
<feature type="domain" description="Nudix hydrolase" evidence="5">
    <location>
        <begin position="2"/>
        <end position="132"/>
    </location>
</feature>
<dbReference type="Pfam" id="PF00293">
    <property type="entry name" value="NUDIX"/>
    <property type="match status" value="1"/>
</dbReference>